<dbReference type="AlphaFoldDB" id="A0A6C0AWW8"/>
<reference evidence="1" key="1">
    <citation type="journal article" date="2020" name="Nature">
        <title>Giant virus diversity and host interactions through global metagenomics.</title>
        <authorList>
            <person name="Schulz F."/>
            <person name="Roux S."/>
            <person name="Paez-Espino D."/>
            <person name="Jungbluth S."/>
            <person name="Walsh D.A."/>
            <person name="Denef V.J."/>
            <person name="McMahon K.D."/>
            <person name="Konstantinidis K.T."/>
            <person name="Eloe-Fadrosh E.A."/>
            <person name="Kyrpides N.C."/>
            <person name="Woyke T."/>
        </authorList>
    </citation>
    <scope>NUCLEOTIDE SEQUENCE</scope>
    <source>
        <strain evidence="1">GVMAG-S-ERX555965-48</strain>
    </source>
</reference>
<name>A0A6C0AWW8_9ZZZZ</name>
<protein>
    <submittedName>
        <fullName evidence="1">Uncharacterized protein</fullName>
    </submittedName>
</protein>
<proteinExistence type="predicted"/>
<accession>A0A6C0AWW8</accession>
<dbReference type="EMBL" id="MN738780">
    <property type="protein sequence ID" value="QHS84324.1"/>
    <property type="molecule type" value="Genomic_DNA"/>
</dbReference>
<sequence length="1133" mass="138275">MYSRLKKMSMDNAIESSSSNALVVHEIKSTQPPESKPMPININVNNHTRKFDWIIYKYTIKQLNINAEYKALRHFNKYARPGSSTHVKYLRNLYGIMPYFNEKVYMEYTNLNPNITLEQLYIYFRSEGYKRFPLNEKYDKLFYNIESVFDVDTYYECYRDEIDNYLYSDDNYDANSDDWETGSQISSITSMSNVSTMSIATIQTRNSMLSGLISNANNHRRGIIESHEDREMQTIQNQYNDWKENLYNWYDIPDTLNKKVYKFYKEHKETHTLNNKYFMLKYKITEPLFDLSLYCKINNINYNKTNINEIDNTYLLFSKNKKLDDNYYKAYYNIPEDLDFKTFIKRYDVYFEDKQEYLQKLDQEQKNYIYMVFDKLRKSNDFCYFDSYYYRILHNIPDDFNYNIYISCYPELKEKIKKINLKNVNIYTRISKEEKHIYENIEKYTTEFTLGDTYYRLLYNIPLEFDYFLFINTYPELIEINNLKDESIINELSDFVRDSILLDDKKILYKYYNLNRNKYALNEYYFKKYYYKLYNIPVNINENVFIDMYIDLKTNILSIELDNNKNNYYRLYYNFIASKLDEVGLNNLYYEALDKYYRLKYNIPDDFECDLYLKTYPEHLENIKSTNNKYEFNKQIYEKVDLNNMPLEDKYYRLKYNIPDLLDPIVYVKRYPDIKDELINLQDNTLEYNKKVYELCETLLNYFKLDDKYFMIKYNISFLFHLDSINIFKDKYNIKYEKEYNNNYYGFGEEGQYKIDLLRDDYLKILFNLPDEFNWYDYYNSNKIDIDNSSIDIELNENDINKIKSYCYFSTKNTKILDYISNYKIDKKKYYNIDSSFDYLIYSEKFPYFYMNTRINVTPDFVYMFYNNKITLENIYNLFKNNIQHPNIQILEINEFMIKNEEKYIENYEYLISSKIFTKHYKDFFVLKDYLNNIEKYTDNKFNKDDIVLLINTERFLGKHSFFNLYKTLNYNVLLSNFEKRKITFSEEVSDLSIAYVYQSFNNCEFDIVNFIYSIQYIPSNIKVYILTNHNLFDNIIGNNIIKINYSKKNKLLLPNNIDEEHVFIWNSNYIMESHHIFLKKDIISDILVSNTIPEYINVGILRKNDINNIINIDNTTDLIKFRKHNKYNFLIK</sequence>
<evidence type="ECO:0000313" key="1">
    <source>
        <dbReference type="EMBL" id="QHS84324.1"/>
    </source>
</evidence>
<organism evidence="1">
    <name type="scientific">viral metagenome</name>
    <dbReference type="NCBI Taxonomy" id="1070528"/>
    <lineage>
        <taxon>unclassified sequences</taxon>
        <taxon>metagenomes</taxon>
        <taxon>organismal metagenomes</taxon>
    </lineage>
</organism>